<feature type="signal peptide" evidence="3">
    <location>
        <begin position="1"/>
        <end position="25"/>
    </location>
</feature>
<dbReference type="EMBL" id="JAMXLY010000016">
    <property type="protein sequence ID" value="MCO6025331.1"/>
    <property type="molecule type" value="Genomic_DNA"/>
</dbReference>
<dbReference type="InterPro" id="IPR034982">
    <property type="entry name" value="Imelysin-like_IrpA"/>
</dbReference>
<evidence type="ECO:0000256" key="3">
    <source>
        <dbReference type="SAM" id="SignalP"/>
    </source>
</evidence>
<evidence type="ECO:0000256" key="2">
    <source>
        <dbReference type="ARBA" id="ARBA00022729"/>
    </source>
</evidence>
<evidence type="ECO:0000256" key="1">
    <source>
        <dbReference type="ARBA" id="ARBA00004196"/>
    </source>
</evidence>
<gene>
    <name evidence="5" type="ORF">NG821_05670</name>
</gene>
<name>A0ABT1BW99_9BACT</name>
<dbReference type="InterPro" id="IPR018976">
    <property type="entry name" value="Imelysin-like"/>
</dbReference>
<dbReference type="Proteomes" id="UP001204015">
    <property type="component" value="Unassembled WGS sequence"/>
</dbReference>
<comment type="caution">
    <text evidence="5">The sequence shown here is derived from an EMBL/GenBank/DDBJ whole genome shotgun (WGS) entry which is preliminary data.</text>
</comment>
<evidence type="ECO:0000313" key="5">
    <source>
        <dbReference type="EMBL" id="MCO6025331.1"/>
    </source>
</evidence>
<comment type="subcellular location">
    <subcellularLocation>
        <location evidence="1">Cell envelope</location>
    </subcellularLocation>
</comment>
<protein>
    <submittedName>
        <fullName evidence="5">Peptidase M75</fullName>
    </submittedName>
</protein>
<feature type="domain" description="Imelysin-like" evidence="4">
    <location>
        <begin position="61"/>
        <end position="415"/>
    </location>
</feature>
<reference evidence="5 6" key="1">
    <citation type="submission" date="2022-06" db="EMBL/GenBank/DDBJ databases">
        <title>A taxonomic note on the genus Prevotella: Description of four novel genera and emended description of the genera Hallella and Xylanibacter.</title>
        <authorList>
            <person name="Hitch T.C.A."/>
        </authorList>
    </citation>
    <scope>NUCLEOTIDE SEQUENCE [LARGE SCALE GENOMIC DNA]</scope>
    <source>
        <strain evidence="5 6">DSM 100619</strain>
    </source>
</reference>
<proteinExistence type="predicted"/>
<dbReference type="Pfam" id="PF09375">
    <property type="entry name" value="Peptidase_M75"/>
    <property type="match status" value="1"/>
</dbReference>
<keyword evidence="2 3" id="KW-0732">Signal</keyword>
<dbReference type="RefSeq" id="WP_252760692.1">
    <property type="nucleotide sequence ID" value="NZ_JAMXLY010000016.1"/>
</dbReference>
<keyword evidence="6" id="KW-1185">Reference proteome</keyword>
<organism evidence="5 6">
    <name type="scientific">Segatella cerevisiae</name>
    <dbReference type="NCBI Taxonomy" id="2053716"/>
    <lineage>
        <taxon>Bacteria</taxon>
        <taxon>Pseudomonadati</taxon>
        <taxon>Bacteroidota</taxon>
        <taxon>Bacteroidia</taxon>
        <taxon>Bacteroidales</taxon>
        <taxon>Prevotellaceae</taxon>
        <taxon>Segatella</taxon>
    </lineage>
</organism>
<evidence type="ECO:0000259" key="4">
    <source>
        <dbReference type="Pfam" id="PF09375"/>
    </source>
</evidence>
<accession>A0ABT1BW99</accession>
<sequence>MKKHFQNALLLSAAFAMTISFNACSSSNDDDDAGGGTSQLSESDKYLQSVLSSYVDNTVNPTYDSLAVKCTDLYNEVSDLLTASKKNAVTQDMVDKACASWRNSRKFYESSEAFLLGAASDYDIDPHIDTWPLDLSAFHTQLTNADMVERLAGDDGDVVANGDLGQTLLGFHGIEFILFRDGNPRDASELNANGHDSWKRNGLDFTKLTGDYELTFARAVTGDLRNSVYRLECCWNEDAPKDHRSLIEERLEWNTYMMSNNSVTYGENMKKAGQSGSLYTTVKSAISAILVGDKGCAGISDEVGLTKITNPFSGQDPSYIESPYSYNTLTDFWDNIQSIDNVWNGGTEGNRSENSMANYFKKYNSAIGQEVQNAIDDAQAKIKAIPAPFENNFNLPANKATIQAAIDACKTLTDALTKADDFVQSNNK</sequence>
<dbReference type="InterPro" id="IPR038352">
    <property type="entry name" value="Imelysin_sf"/>
</dbReference>
<evidence type="ECO:0000313" key="6">
    <source>
        <dbReference type="Proteomes" id="UP001204015"/>
    </source>
</evidence>
<dbReference type="CDD" id="cd14658">
    <property type="entry name" value="Imelysin-like_IrpA"/>
    <property type="match status" value="1"/>
</dbReference>
<dbReference type="Gene3D" id="1.20.1420.20">
    <property type="entry name" value="M75 peptidase, HXXE motif"/>
    <property type="match status" value="1"/>
</dbReference>
<feature type="chain" id="PRO_5047096709" evidence="3">
    <location>
        <begin position="26"/>
        <end position="428"/>
    </location>
</feature>